<proteinExistence type="predicted"/>
<keyword evidence="1" id="KW-0472">Membrane</keyword>
<organism evidence="2 3">
    <name type="scientific">Caerostris extrusa</name>
    <name type="common">Bark spider</name>
    <name type="synonym">Caerostris bankana</name>
    <dbReference type="NCBI Taxonomy" id="172846"/>
    <lineage>
        <taxon>Eukaryota</taxon>
        <taxon>Metazoa</taxon>
        <taxon>Ecdysozoa</taxon>
        <taxon>Arthropoda</taxon>
        <taxon>Chelicerata</taxon>
        <taxon>Arachnida</taxon>
        <taxon>Araneae</taxon>
        <taxon>Araneomorphae</taxon>
        <taxon>Entelegynae</taxon>
        <taxon>Araneoidea</taxon>
        <taxon>Araneidae</taxon>
        <taxon>Caerostris</taxon>
    </lineage>
</organism>
<protein>
    <submittedName>
        <fullName evidence="2">Uncharacterized protein</fullName>
    </submittedName>
</protein>
<evidence type="ECO:0000313" key="2">
    <source>
        <dbReference type="EMBL" id="GIY03340.1"/>
    </source>
</evidence>
<keyword evidence="1" id="KW-0812">Transmembrane</keyword>
<evidence type="ECO:0000256" key="1">
    <source>
        <dbReference type="SAM" id="Phobius"/>
    </source>
</evidence>
<accession>A0AAV4Q2U3</accession>
<dbReference type="AlphaFoldDB" id="A0AAV4Q2U3"/>
<keyword evidence="3" id="KW-1185">Reference proteome</keyword>
<dbReference type="Proteomes" id="UP001054945">
    <property type="component" value="Unassembled WGS sequence"/>
</dbReference>
<name>A0AAV4Q2U3_CAEEX</name>
<keyword evidence="1" id="KW-1133">Transmembrane helix</keyword>
<gene>
    <name evidence="2" type="ORF">CEXT_353091</name>
</gene>
<reference evidence="2 3" key="1">
    <citation type="submission" date="2021-06" db="EMBL/GenBank/DDBJ databases">
        <title>Caerostris extrusa draft genome.</title>
        <authorList>
            <person name="Kono N."/>
            <person name="Arakawa K."/>
        </authorList>
    </citation>
    <scope>NUCLEOTIDE SEQUENCE [LARGE SCALE GENOMIC DNA]</scope>
</reference>
<comment type="caution">
    <text evidence="2">The sequence shown here is derived from an EMBL/GenBank/DDBJ whole genome shotgun (WGS) entry which is preliminary data.</text>
</comment>
<sequence>MASKLRCITAMGEKTSVPNIQLATSMEPGFSLVKRGDILFDTRTEEIQFLHRLSSLAMSSFCCLSLTFLLFAKQRNDGIEICTW</sequence>
<evidence type="ECO:0000313" key="3">
    <source>
        <dbReference type="Proteomes" id="UP001054945"/>
    </source>
</evidence>
<feature type="transmembrane region" description="Helical" evidence="1">
    <location>
        <begin position="49"/>
        <end position="71"/>
    </location>
</feature>
<dbReference type="EMBL" id="BPLR01005566">
    <property type="protein sequence ID" value="GIY03340.1"/>
    <property type="molecule type" value="Genomic_DNA"/>
</dbReference>